<dbReference type="Pfam" id="PF08240">
    <property type="entry name" value="ADH_N"/>
    <property type="match status" value="1"/>
</dbReference>
<evidence type="ECO:0000256" key="3">
    <source>
        <dbReference type="ARBA" id="ARBA00023002"/>
    </source>
</evidence>
<keyword evidence="3 6" id="KW-0560">Oxidoreductase</keyword>
<organism evidence="6 7">
    <name type="scientific">Candidatus Fervidibacter japonicus</name>
    <dbReference type="NCBI Taxonomy" id="2035412"/>
    <lineage>
        <taxon>Bacteria</taxon>
        <taxon>Candidatus Fervidibacterota</taxon>
        <taxon>Candidatus Fervidibacter</taxon>
    </lineage>
</organism>
<dbReference type="Proteomes" id="UP000236173">
    <property type="component" value="Unassembled WGS sequence"/>
</dbReference>
<dbReference type="SMART" id="SM00829">
    <property type="entry name" value="PKS_ER"/>
    <property type="match status" value="1"/>
</dbReference>
<dbReference type="Pfam" id="PF00107">
    <property type="entry name" value="ADH_zinc_N"/>
    <property type="match status" value="1"/>
</dbReference>
<sequence length="337" mass="35863">MRAVVLERPKQWQVVDVPDPTPQDNEVVIAVAACGMCGTDRHIFEGEFPAAFPLVPGHEFGGEVVAIGSAVRHIKVGDFVVVHPNIPCRLCPFCREGNEHLCRHLRAYGVHLPGGFAQFVAVQADNVYPAEGLTPQQAAWAEPLACCLHGLGKVGFRTGERVLVLGCGPIGLLFVQLALLHGASEVVAVDVAPTRRDMAKRFGAAFALSPDELSAEGSDGAADDFSLVIEASGNPQAVAQGLRRVRAGGRFLQFGVCPPTATTVMAPFAIYRHEITIVGSFSLNRELAAAIALLRSGRVDVNSLTTHRLALDGYGAALQLMRDGSALKVQLVPHDSQ</sequence>
<evidence type="ECO:0000313" key="6">
    <source>
        <dbReference type="EMBL" id="GBC98492.1"/>
    </source>
</evidence>
<dbReference type="SUPFAM" id="SSF51735">
    <property type="entry name" value="NAD(P)-binding Rossmann-fold domains"/>
    <property type="match status" value="1"/>
</dbReference>
<evidence type="ECO:0000259" key="5">
    <source>
        <dbReference type="SMART" id="SM00829"/>
    </source>
</evidence>
<dbReference type="EMBL" id="BEHT01000011">
    <property type="protein sequence ID" value="GBC98492.1"/>
    <property type="molecule type" value="Genomic_DNA"/>
</dbReference>
<dbReference type="InterPro" id="IPR036291">
    <property type="entry name" value="NAD(P)-bd_dom_sf"/>
</dbReference>
<dbReference type="GO" id="GO:0003939">
    <property type="term" value="F:L-iditol 2-dehydrogenase (NAD+) activity"/>
    <property type="evidence" value="ECO:0007669"/>
    <property type="project" value="UniProtKB-EC"/>
</dbReference>
<evidence type="ECO:0000256" key="4">
    <source>
        <dbReference type="RuleBase" id="RU361277"/>
    </source>
</evidence>
<accession>A0A2H5XBD1</accession>
<comment type="cofactor">
    <cofactor evidence="4">
        <name>Zn(2+)</name>
        <dbReference type="ChEBI" id="CHEBI:29105"/>
    </cofactor>
</comment>
<protein>
    <submittedName>
        <fullName evidence="6">Sorbitol dehydrogenase</fullName>
        <ecNumber evidence="6">1.1.1.14</ecNumber>
    </submittedName>
</protein>
<dbReference type="EC" id="1.1.1.14" evidence="6"/>
<dbReference type="SUPFAM" id="SSF50129">
    <property type="entry name" value="GroES-like"/>
    <property type="match status" value="1"/>
</dbReference>
<dbReference type="AlphaFoldDB" id="A0A2H5XBD1"/>
<dbReference type="CDD" id="cd08234">
    <property type="entry name" value="threonine_DH_like"/>
    <property type="match status" value="1"/>
</dbReference>
<keyword evidence="1 4" id="KW-0479">Metal-binding</keyword>
<evidence type="ECO:0000256" key="2">
    <source>
        <dbReference type="ARBA" id="ARBA00022833"/>
    </source>
</evidence>
<comment type="similarity">
    <text evidence="4">Belongs to the zinc-containing alcohol dehydrogenase family.</text>
</comment>
<dbReference type="InterPro" id="IPR020843">
    <property type="entry name" value="ER"/>
</dbReference>
<keyword evidence="2 4" id="KW-0862">Zinc</keyword>
<dbReference type="InterPro" id="IPR050129">
    <property type="entry name" value="Zn_alcohol_dh"/>
</dbReference>
<dbReference type="InterPro" id="IPR002328">
    <property type="entry name" value="ADH_Zn_CS"/>
</dbReference>
<dbReference type="PROSITE" id="PS00059">
    <property type="entry name" value="ADH_ZINC"/>
    <property type="match status" value="1"/>
</dbReference>
<name>A0A2H5XBD1_9BACT</name>
<reference evidence="7" key="1">
    <citation type="submission" date="2017-09" db="EMBL/GenBank/DDBJ databases">
        <title>Metaegenomics of thermophilic ammonia-oxidizing enrichment culture.</title>
        <authorList>
            <person name="Kato S."/>
            <person name="Suzuki K."/>
        </authorList>
    </citation>
    <scope>NUCLEOTIDE SEQUENCE [LARGE SCALE GENOMIC DNA]</scope>
</reference>
<dbReference type="Gene3D" id="3.40.50.720">
    <property type="entry name" value="NAD(P)-binding Rossmann-like Domain"/>
    <property type="match status" value="1"/>
</dbReference>
<dbReference type="InterPro" id="IPR013154">
    <property type="entry name" value="ADH-like_N"/>
</dbReference>
<dbReference type="InterPro" id="IPR011032">
    <property type="entry name" value="GroES-like_sf"/>
</dbReference>
<dbReference type="InterPro" id="IPR013149">
    <property type="entry name" value="ADH-like_C"/>
</dbReference>
<comment type="caution">
    <text evidence="6">The sequence shown here is derived from an EMBL/GenBank/DDBJ whole genome shotgun (WGS) entry which is preliminary data.</text>
</comment>
<dbReference type="PANTHER" id="PTHR43401">
    <property type="entry name" value="L-THREONINE 3-DEHYDROGENASE"/>
    <property type="match status" value="1"/>
</dbReference>
<dbReference type="GO" id="GO:0008270">
    <property type="term" value="F:zinc ion binding"/>
    <property type="evidence" value="ECO:0007669"/>
    <property type="project" value="InterPro"/>
</dbReference>
<proteinExistence type="inferred from homology"/>
<gene>
    <name evidence="6" type="primary">gutB_2</name>
    <name evidence="6" type="ORF">HRbin17_01005</name>
</gene>
<dbReference type="PANTHER" id="PTHR43401:SF2">
    <property type="entry name" value="L-THREONINE 3-DEHYDROGENASE"/>
    <property type="match status" value="1"/>
</dbReference>
<evidence type="ECO:0000256" key="1">
    <source>
        <dbReference type="ARBA" id="ARBA00022723"/>
    </source>
</evidence>
<evidence type="ECO:0000313" key="7">
    <source>
        <dbReference type="Proteomes" id="UP000236173"/>
    </source>
</evidence>
<feature type="domain" description="Enoyl reductase (ER)" evidence="5">
    <location>
        <begin position="7"/>
        <end position="331"/>
    </location>
</feature>
<dbReference type="Gene3D" id="3.90.180.10">
    <property type="entry name" value="Medium-chain alcohol dehydrogenases, catalytic domain"/>
    <property type="match status" value="1"/>
</dbReference>